<evidence type="ECO:0000256" key="4">
    <source>
        <dbReference type="ARBA" id="ARBA00022491"/>
    </source>
</evidence>
<evidence type="ECO:0000256" key="2">
    <source>
        <dbReference type="ARBA" id="ARBA00007665"/>
    </source>
</evidence>
<accession>A0A1E3J8K8</accession>
<proteinExistence type="inferred from homology"/>
<comment type="similarity">
    <text evidence="2">Belongs to the IMPACT family.</text>
</comment>
<dbReference type="Pfam" id="PF01205">
    <property type="entry name" value="Impact_N"/>
    <property type="match status" value="1"/>
</dbReference>
<dbReference type="Proteomes" id="UP000094819">
    <property type="component" value="Unassembled WGS sequence"/>
</dbReference>
<dbReference type="AlphaFoldDB" id="A0A1E3J8K8"/>
<evidence type="ECO:0000256" key="1">
    <source>
        <dbReference type="ARBA" id="ARBA00004496"/>
    </source>
</evidence>
<organism evidence="9 10">
    <name type="scientific">Cryptococcus wingfieldii CBS 7118</name>
    <dbReference type="NCBI Taxonomy" id="1295528"/>
    <lineage>
        <taxon>Eukaryota</taxon>
        <taxon>Fungi</taxon>
        <taxon>Dikarya</taxon>
        <taxon>Basidiomycota</taxon>
        <taxon>Agaricomycotina</taxon>
        <taxon>Tremellomycetes</taxon>
        <taxon>Tremellales</taxon>
        <taxon>Cryptococcaceae</taxon>
        <taxon>Cryptococcus</taxon>
    </lineage>
</organism>
<dbReference type="GeneID" id="30193343"/>
<dbReference type="PANTHER" id="PTHR16301:SF24">
    <property type="entry name" value="RWD DOMAIN-CONTAINING PROTEIN"/>
    <property type="match status" value="1"/>
</dbReference>
<evidence type="ECO:0000256" key="5">
    <source>
        <dbReference type="ARBA" id="ARBA00022845"/>
    </source>
</evidence>
<dbReference type="GO" id="GO:0005737">
    <property type="term" value="C:cytoplasm"/>
    <property type="evidence" value="ECO:0007669"/>
    <property type="project" value="UniProtKB-SubCell"/>
</dbReference>
<dbReference type="InterPro" id="IPR016135">
    <property type="entry name" value="UBQ-conjugating_enzyme/RWD"/>
</dbReference>
<evidence type="ECO:0000256" key="7">
    <source>
        <dbReference type="SAM" id="MobiDB-lite"/>
    </source>
</evidence>
<evidence type="ECO:0000256" key="6">
    <source>
        <dbReference type="ARBA" id="ARBA00023016"/>
    </source>
</evidence>
<dbReference type="EMBL" id="AWGH01000011">
    <property type="protein sequence ID" value="ODN96416.1"/>
    <property type="molecule type" value="Genomic_DNA"/>
</dbReference>
<feature type="domain" description="RWD" evidence="8">
    <location>
        <begin position="69"/>
        <end position="229"/>
    </location>
</feature>
<evidence type="ECO:0000259" key="8">
    <source>
        <dbReference type="PROSITE" id="PS50908"/>
    </source>
</evidence>
<evidence type="ECO:0000313" key="10">
    <source>
        <dbReference type="Proteomes" id="UP000094819"/>
    </source>
</evidence>
<dbReference type="PROSITE" id="PS50908">
    <property type="entry name" value="RWD"/>
    <property type="match status" value="1"/>
</dbReference>
<dbReference type="OrthoDB" id="69641at2759"/>
<dbReference type="Gene3D" id="3.30.230.30">
    <property type="entry name" value="Impact, N-terminal domain"/>
    <property type="match status" value="1"/>
</dbReference>
<dbReference type="PANTHER" id="PTHR16301">
    <property type="entry name" value="IMPACT-RELATED"/>
    <property type="match status" value="1"/>
</dbReference>
<dbReference type="GO" id="GO:0006446">
    <property type="term" value="P:regulation of translational initiation"/>
    <property type="evidence" value="ECO:0007669"/>
    <property type="project" value="TreeGrafter"/>
</dbReference>
<keyword evidence="3" id="KW-0963">Cytoplasm</keyword>
<comment type="caution">
    <text evidence="9">The sequence shown here is derived from an EMBL/GenBank/DDBJ whole genome shotgun (WGS) entry which is preliminary data.</text>
</comment>
<dbReference type="InterPro" id="IPR001498">
    <property type="entry name" value="Impact_N"/>
</dbReference>
<feature type="region of interest" description="Disordered" evidence="7">
    <location>
        <begin position="251"/>
        <end position="285"/>
    </location>
</feature>
<dbReference type="RefSeq" id="XP_019031662.1">
    <property type="nucleotide sequence ID" value="XM_019176252.1"/>
</dbReference>
<gene>
    <name evidence="9" type="ORF">L198_04130</name>
</gene>
<dbReference type="GO" id="GO:0140469">
    <property type="term" value="P:GCN2-mediated signaling"/>
    <property type="evidence" value="ECO:0007669"/>
    <property type="project" value="TreeGrafter"/>
</dbReference>
<comment type="subcellular location">
    <subcellularLocation>
        <location evidence="1">Cytoplasm</location>
    </subcellularLocation>
</comment>
<keyword evidence="6" id="KW-0346">Stress response</keyword>
<dbReference type="InterPro" id="IPR020568">
    <property type="entry name" value="Ribosomal_Su5_D2-typ_SF"/>
</dbReference>
<protein>
    <submittedName>
        <fullName evidence="9">Impact family protein</fullName>
    </submittedName>
</protein>
<sequence length="445" mass="48581">MSAVSSTSARPLSSALAQLSIDADARTEPDVRTPPITNPDPHGTLLKFIEHLLSEEHFDADSNLTAIGYELEALLSIYGDHSIKLALTPPSTAVATEVSSQAIKKSGSQQWSDAVWDAEIGFAPGERIRYEISLSLWEEGETLEGLDPSATPEISPTMRVLVSLAPTYPNSSAPQLQLLGKYLGSFAIDAGLFGDITRTYLSAGGAGFNPGDVCVFEGLTHVQSLARDWYAIHLSSGAAREAERNFHLTISQTHSPEESEDEDVAYLPRPSPRPTFSYTRGPDEAAPTQTMLRVEAGKDHGLKVWVSDEVVDRKSVFVGRAIKVTDEREVPLIVHGVLEDKRAARAAHPAIYAYRVVKDVGGTAQKVYMSDYDDDGESQAGGRLQHLLEILELENVLVIVTRWWGGHRLGADRFKHINRVARDALEIGGFLEDKKTDGKSKKGKK</sequence>
<keyword evidence="10" id="KW-1185">Reference proteome</keyword>
<dbReference type="InterPro" id="IPR006575">
    <property type="entry name" value="RWD_dom"/>
</dbReference>
<evidence type="ECO:0000313" key="9">
    <source>
        <dbReference type="EMBL" id="ODN96416.1"/>
    </source>
</evidence>
<evidence type="ECO:0000256" key="3">
    <source>
        <dbReference type="ARBA" id="ARBA00022490"/>
    </source>
</evidence>
<dbReference type="SUPFAM" id="SSF54495">
    <property type="entry name" value="UBC-like"/>
    <property type="match status" value="1"/>
</dbReference>
<dbReference type="SUPFAM" id="SSF54211">
    <property type="entry name" value="Ribosomal protein S5 domain 2-like"/>
    <property type="match status" value="1"/>
</dbReference>
<dbReference type="InterPro" id="IPR036956">
    <property type="entry name" value="Impact_N_sf"/>
</dbReference>
<reference evidence="9 10" key="1">
    <citation type="submission" date="2016-06" db="EMBL/GenBank/DDBJ databases">
        <title>Evolution of pathogenesis and genome organization in the Tremellales.</title>
        <authorList>
            <person name="Cuomo C."/>
            <person name="Litvintseva A."/>
            <person name="Heitman J."/>
            <person name="Chen Y."/>
            <person name="Sun S."/>
            <person name="Springer D."/>
            <person name="Dromer F."/>
            <person name="Young S."/>
            <person name="Zeng Q."/>
            <person name="Chapman S."/>
            <person name="Gujja S."/>
            <person name="Saif S."/>
            <person name="Birren B."/>
        </authorList>
    </citation>
    <scope>NUCLEOTIDE SEQUENCE [LARGE SCALE GENOMIC DNA]</scope>
    <source>
        <strain evidence="9 10">CBS 7118</strain>
    </source>
</reference>
<keyword evidence="4" id="KW-0678">Repressor</keyword>
<keyword evidence="5" id="KW-0810">Translation regulation</keyword>
<dbReference type="InterPro" id="IPR023582">
    <property type="entry name" value="Impact"/>
</dbReference>
<name>A0A1E3J8K8_9TREE</name>